<dbReference type="Pfam" id="PF01490">
    <property type="entry name" value="Aa_trans"/>
    <property type="match status" value="1"/>
</dbReference>
<dbReference type="InterPro" id="IPR013057">
    <property type="entry name" value="AA_transpt_TM"/>
</dbReference>
<feature type="transmembrane region" description="Helical" evidence="5">
    <location>
        <begin position="111"/>
        <end position="133"/>
    </location>
</feature>
<feature type="transmembrane region" description="Helical" evidence="5">
    <location>
        <begin position="312"/>
        <end position="333"/>
    </location>
</feature>
<dbReference type="InParanoid" id="A0A078ARF8"/>
<keyword evidence="4 5" id="KW-0472">Membrane</keyword>
<feature type="transmembrane region" description="Helical" evidence="5">
    <location>
        <begin position="345"/>
        <end position="366"/>
    </location>
</feature>
<feature type="domain" description="Amino acid transporter transmembrane" evidence="6">
    <location>
        <begin position="91"/>
        <end position="357"/>
    </location>
</feature>
<dbReference type="PANTHER" id="PTHR22950:SF702">
    <property type="entry name" value="AMINO ACID TRANSPORTER PROTEIN"/>
    <property type="match status" value="1"/>
</dbReference>
<evidence type="ECO:0000259" key="6">
    <source>
        <dbReference type="Pfam" id="PF01490"/>
    </source>
</evidence>
<accession>A0A078ARF8</accession>
<evidence type="ECO:0000256" key="5">
    <source>
        <dbReference type="SAM" id="Phobius"/>
    </source>
</evidence>
<evidence type="ECO:0000313" key="7">
    <source>
        <dbReference type="EMBL" id="CDW85040.1"/>
    </source>
</evidence>
<evidence type="ECO:0000313" key="8">
    <source>
        <dbReference type="Proteomes" id="UP000039865"/>
    </source>
</evidence>
<gene>
    <name evidence="7" type="primary">Contig10287.g10976</name>
    <name evidence="7" type="ORF">STYLEM_14110</name>
</gene>
<evidence type="ECO:0000256" key="4">
    <source>
        <dbReference type="ARBA" id="ARBA00023136"/>
    </source>
</evidence>
<sequence>MDKNHQPYSSRKPQPRRVSKKVYSDLISDDIDGLRDPLISRDLLDYNQNPSVKSKDTSRSFVKCDELTGKFAYESLAKIAFGRRWKPFVSLMMLICVVYPLSIPTEINQTMVMSAIGAICSIFTVFVIVYEFLADRLVVPDISGQFQHIKYFILDWDRFVESTPFVVFLYMYQGIIPQMYRELDRRNLNRMDRIILRSSIGTVFIYLIIGIFGYLTFVDKIQEQILDPKRNGNILECDYQGSKLVQLARASVTFSLIATVPLCLIPAKDSYMQMVGIRELNDENNSKLSIGLVLVTYIATVAIPNIRGAITLLGATVNPFIGFIFPIMFYLKLDPQPLASKDKIIAILVMIFIIFASILGLLQYFLKEV</sequence>
<proteinExistence type="predicted"/>
<dbReference type="PANTHER" id="PTHR22950">
    <property type="entry name" value="AMINO ACID TRANSPORTER"/>
    <property type="match status" value="1"/>
</dbReference>
<dbReference type="EMBL" id="CCKQ01013381">
    <property type="protein sequence ID" value="CDW85040.1"/>
    <property type="molecule type" value="Genomic_DNA"/>
</dbReference>
<feature type="transmembrane region" description="Helical" evidence="5">
    <location>
        <begin position="88"/>
        <end position="105"/>
    </location>
</feature>
<dbReference type="GO" id="GO:0016020">
    <property type="term" value="C:membrane"/>
    <property type="evidence" value="ECO:0007669"/>
    <property type="project" value="UniProtKB-SubCell"/>
</dbReference>
<name>A0A078ARF8_STYLE</name>
<dbReference type="OMA" id="YQIVEYY"/>
<evidence type="ECO:0000256" key="2">
    <source>
        <dbReference type="ARBA" id="ARBA00022692"/>
    </source>
</evidence>
<keyword evidence="3 5" id="KW-1133">Transmembrane helix</keyword>
<feature type="transmembrane region" description="Helical" evidence="5">
    <location>
        <begin position="288"/>
        <end position="306"/>
    </location>
</feature>
<keyword evidence="8" id="KW-1185">Reference proteome</keyword>
<protein>
    <recommendedName>
        <fullName evidence="6">Amino acid transporter transmembrane domain-containing protein</fullName>
    </recommendedName>
</protein>
<reference evidence="7 8" key="1">
    <citation type="submission" date="2014-06" db="EMBL/GenBank/DDBJ databases">
        <authorList>
            <person name="Swart Estienne"/>
        </authorList>
    </citation>
    <scope>NUCLEOTIDE SEQUENCE [LARGE SCALE GENOMIC DNA]</scope>
    <source>
        <strain evidence="7 8">130c</strain>
    </source>
</reference>
<dbReference type="GO" id="GO:0015179">
    <property type="term" value="F:L-amino acid transmembrane transporter activity"/>
    <property type="evidence" value="ECO:0007669"/>
    <property type="project" value="TreeGrafter"/>
</dbReference>
<evidence type="ECO:0000256" key="3">
    <source>
        <dbReference type="ARBA" id="ARBA00022989"/>
    </source>
</evidence>
<organism evidence="7 8">
    <name type="scientific">Stylonychia lemnae</name>
    <name type="common">Ciliate</name>
    <dbReference type="NCBI Taxonomy" id="5949"/>
    <lineage>
        <taxon>Eukaryota</taxon>
        <taxon>Sar</taxon>
        <taxon>Alveolata</taxon>
        <taxon>Ciliophora</taxon>
        <taxon>Intramacronucleata</taxon>
        <taxon>Spirotrichea</taxon>
        <taxon>Stichotrichia</taxon>
        <taxon>Sporadotrichida</taxon>
        <taxon>Oxytrichidae</taxon>
        <taxon>Stylonychinae</taxon>
        <taxon>Stylonychia</taxon>
    </lineage>
</organism>
<dbReference type="AlphaFoldDB" id="A0A078ARF8"/>
<comment type="subcellular location">
    <subcellularLocation>
        <location evidence="1">Membrane</location>
        <topology evidence="1">Multi-pass membrane protein</topology>
    </subcellularLocation>
</comment>
<feature type="transmembrane region" description="Helical" evidence="5">
    <location>
        <begin position="194"/>
        <end position="217"/>
    </location>
</feature>
<keyword evidence="2 5" id="KW-0812">Transmembrane</keyword>
<evidence type="ECO:0000256" key="1">
    <source>
        <dbReference type="ARBA" id="ARBA00004141"/>
    </source>
</evidence>
<dbReference type="Proteomes" id="UP000039865">
    <property type="component" value="Unassembled WGS sequence"/>
</dbReference>
<feature type="transmembrane region" description="Helical" evidence="5">
    <location>
        <begin position="247"/>
        <end position="267"/>
    </location>
</feature>
<dbReference type="OrthoDB" id="438545at2759"/>